<dbReference type="SUPFAM" id="SSF53062">
    <property type="entry name" value="PTS system fructose IIA component-like"/>
    <property type="match status" value="1"/>
</dbReference>
<evidence type="ECO:0000256" key="1">
    <source>
        <dbReference type="ARBA" id="ARBA00022679"/>
    </source>
</evidence>
<dbReference type="GO" id="GO:0016020">
    <property type="term" value="C:membrane"/>
    <property type="evidence" value="ECO:0007669"/>
    <property type="project" value="InterPro"/>
</dbReference>
<gene>
    <name evidence="3" type="ORF">KL86CLO1_12159</name>
</gene>
<dbReference type="AlphaFoldDB" id="A0A212K3Y7"/>
<dbReference type="EMBL" id="FLUN01000001">
    <property type="protein sequence ID" value="SBW06413.1"/>
    <property type="molecule type" value="Genomic_DNA"/>
</dbReference>
<dbReference type="GO" id="GO:0009401">
    <property type="term" value="P:phosphoenolpyruvate-dependent sugar phosphotransferase system"/>
    <property type="evidence" value="ECO:0007669"/>
    <property type="project" value="InterPro"/>
</dbReference>
<evidence type="ECO:0000259" key="2">
    <source>
        <dbReference type="PROSITE" id="PS51096"/>
    </source>
</evidence>
<proteinExistence type="predicted"/>
<accession>A0A212K3Y7</accession>
<name>A0A212K3Y7_9FIRM</name>
<dbReference type="InterPro" id="IPR004701">
    <property type="entry name" value="PTS_EIIA_man-typ"/>
</dbReference>
<reference evidence="3" key="1">
    <citation type="submission" date="2016-04" db="EMBL/GenBank/DDBJ databases">
        <authorList>
            <person name="Evans L.H."/>
            <person name="Alamgir A."/>
            <person name="Owens N."/>
            <person name="Weber N.D."/>
            <person name="Virtaneva K."/>
            <person name="Barbian K."/>
            <person name="Babar A."/>
            <person name="Rosenke K."/>
        </authorList>
    </citation>
    <scope>NUCLEOTIDE SEQUENCE</scope>
    <source>
        <strain evidence="3">86</strain>
    </source>
</reference>
<dbReference type="Gene3D" id="3.40.50.510">
    <property type="entry name" value="Phosphotransferase system, mannose-type IIA component"/>
    <property type="match status" value="1"/>
</dbReference>
<dbReference type="PROSITE" id="PS51096">
    <property type="entry name" value="PTS_EIIA_TYPE_4"/>
    <property type="match status" value="1"/>
</dbReference>
<protein>
    <recommendedName>
        <fullName evidence="2">PTS EIIA type-4 domain-containing protein</fullName>
    </recommendedName>
</protein>
<dbReference type="InterPro" id="IPR036662">
    <property type="entry name" value="PTS_EIIA_man-typ_sf"/>
</dbReference>
<evidence type="ECO:0000313" key="3">
    <source>
        <dbReference type="EMBL" id="SBW06413.1"/>
    </source>
</evidence>
<feature type="domain" description="PTS EIIA type-4" evidence="2">
    <location>
        <begin position="1"/>
        <end position="46"/>
    </location>
</feature>
<sequence length="70" mass="7501">MPTLRQTVEVLAGVNLPALIEACVNRDGETVSSLAARLQEIGRGAARALCPARPVRRRVGRIIKKTAPVL</sequence>
<keyword evidence="1" id="KW-0808">Transferase</keyword>
<organism evidence="3">
    <name type="scientific">uncultured Eubacteriales bacterium</name>
    <dbReference type="NCBI Taxonomy" id="172733"/>
    <lineage>
        <taxon>Bacteria</taxon>
        <taxon>Bacillati</taxon>
        <taxon>Bacillota</taxon>
        <taxon>Clostridia</taxon>
        <taxon>Eubacteriales</taxon>
        <taxon>environmental samples</taxon>
    </lineage>
</organism>
<dbReference type="GO" id="GO:0016740">
    <property type="term" value="F:transferase activity"/>
    <property type="evidence" value="ECO:0007669"/>
    <property type="project" value="UniProtKB-KW"/>
</dbReference>